<dbReference type="KEGG" id="tper:IWA51_04845"/>
<dbReference type="RefSeq" id="WP_198443432.1">
    <property type="nucleotide sequence ID" value="NZ_CBCSHE010000004.1"/>
</dbReference>
<dbReference type="InterPro" id="IPR013785">
    <property type="entry name" value="Aldolase_TIM"/>
</dbReference>
<dbReference type="PANTHER" id="PTHR43778">
    <property type="entry name" value="PYRUVATE CARBOXYLASE"/>
    <property type="match status" value="1"/>
</dbReference>
<dbReference type="GO" id="GO:0005737">
    <property type="term" value="C:cytoplasm"/>
    <property type="evidence" value="ECO:0007669"/>
    <property type="project" value="TreeGrafter"/>
</dbReference>
<accession>A0A7T3REZ9</accession>
<evidence type="ECO:0000313" key="3">
    <source>
        <dbReference type="EMBL" id="QQA01928.1"/>
    </source>
</evidence>
<dbReference type="Pfam" id="PF02436">
    <property type="entry name" value="PYC_OADA"/>
    <property type="match status" value="1"/>
</dbReference>
<dbReference type="GO" id="GO:0008948">
    <property type="term" value="F:oxaloacetate decarboxylase activity"/>
    <property type="evidence" value="ECO:0007669"/>
    <property type="project" value="InterPro"/>
</dbReference>
<feature type="domain" description="Pyruvate carboxyltransferase" evidence="2">
    <location>
        <begin position="4"/>
        <end position="264"/>
    </location>
</feature>
<dbReference type="NCBIfam" id="TIGR01108">
    <property type="entry name" value="oadA"/>
    <property type="match status" value="1"/>
</dbReference>
<dbReference type="Pfam" id="PF00682">
    <property type="entry name" value="HMGL-like"/>
    <property type="match status" value="1"/>
</dbReference>
<dbReference type="Gene3D" id="2.40.50.100">
    <property type="match status" value="2"/>
</dbReference>
<dbReference type="InterPro" id="IPR003379">
    <property type="entry name" value="Carboxylase_cons_dom"/>
</dbReference>
<dbReference type="SUPFAM" id="SSF51569">
    <property type="entry name" value="Aldolase"/>
    <property type="match status" value="1"/>
</dbReference>
<dbReference type="PANTHER" id="PTHR43778:SF2">
    <property type="entry name" value="PYRUVATE CARBOXYLASE, MITOCHONDRIAL"/>
    <property type="match status" value="1"/>
</dbReference>
<protein>
    <submittedName>
        <fullName evidence="3">Sodium-extruding oxaloacetate decarboxylase subunit alpha</fullName>
    </submittedName>
</protein>
<dbReference type="SUPFAM" id="SSF89000">
    <property type="entry name" value="post-HMGL domain-like"/>
    <property type="match status" value="1"/>
</dbReference>
<organism evidence="3 4">
    <name type="scientific">Treponema peruense</name>
    <dbReference type="NCBI Taxonomy" id="2787628"/>
    <lineage>
        <taxon>Bacteria</taxon>
        <taxon>Pseudomonadati</taxon>
        <taxon>Spirochaetota</taxon>
        <taxon>Spirochaetia</taxon>
        <taxon>Spirochaetales</taxon>
        <taxon>Treponemataceae</taxon>
        <taxon>Treponema</taxon>
    </lineage>
</organism>
<dbReference type="InterPro" id="IPR000891">
    <property type="entry name" value="PYR_CT"/>
</dbReference>
<dbReference type="InterPro" id="IPR011053">
    <property type="entry name" value="Single_hybrid_motif"/>
</dbReference>
<dbReference type="GO" id="GO:0006094">
    <property type="term" value="P:gluconeogenesis"/>
    <property type="evidence" value="ECO:0007669"/>
    <property type="project" value="TreeGrafter"/>
</dbReference>
<dbReference type="Pfam" id="PF00364">
    <property type="entry name" value="Biotin_lipoyl"/>
    <property type="match status" value="2"/>
</dbReference>
<dbReference type="SUPFAM" id="SSF51230">
    <property type="entry name" value="Single hybrid motif"/>
    <property type="match status" value="2"/>
</dbReference>
<dbReference type="PROSITE" id="PS50991">
    <property type="entry name" value="PYR_CT"/>
    <property type="match status" value="1"/>
</dbReference>
<dbReference type="EMBL" id="CP064936">
    <property type="protein sequence ID" value="QQA01928.1"/>
    <property type="molecule type" value="Genomic_DNA"/>
</dbReference>
<dbReference type="InterPro" id="IPR055268">
    <property type="entry name" value="PCB-like"/>
</dbReference>
<evidence type="ECO:0000256" key="1">
    <source>
        <dbReference type="ARBA" id="ARBA00023267"/>
    </source>
</evidence>
<evidence type="ECO:0000313" key="4">
    <source>
        <dbReference type="Proteomes" id="UP000595224"/>
    </source>
</evidence>
<dbReference type="Proteomes" id="UP000595224">
    <property type="component" value="Chromosome"/>
</dbReference>
<dbReference type="InterPro" id="IPR005776">
    <property type="entry name" value="OadA"/>
</dbReference>
<dbReference type="NCBIfam" id="NF006761">
    <property type="entry name" value="PRK09282.1"/>
    <property type="match status" value="1"/>
</dbReference>
<dbReference type="InterPro" id="IPR000089">
    <property type="entry name" value="Biotin_lipoyl"/>
</dbReference>
<sequence>MSKVGISELVLRDAHQSLHATRMTTADMLPACPMIDKIGYWAVEGWGGATYDSCIRFLNEDPWERLRKLHAALPNNKIMMLLRGQNLLGYRHYADDVVDKFVETAAKNGIDVFRIFDACNDPRNLERAAKAAKKTGKHVQMAISYAVTPYHTVEKYAELAKTYAEFGADSICIKDMSGLLKPYDVYDLVTAVKKACDLPVEIHSHSTTGLSVATELKATEAGADVLDTAISSMSMGTSHSPTETIVEMLKGTKYDTELDIKALLEIAAYFREVRKHYASLESKFLGADTRILLSQVPGGMLSNLESQLKQQGASDKMDEVLKELPLVQKDVGYVPLVTPTSQIVGTQAVFNVLFGRYERMTGEFRDLLVGKYGKLPAEPNADLVKKALVQNSMEAAITCRPADLIAPEWDKMEKEAAENGGDGSVEDTLTYAMFPKVAPKFFKERKNGPVDAQTAFGLKETPKPAAASSNGSSYTITVNGAAYNVTTGPAGNNMSVNVNGTAYNVAFGAAGTAPAAPVAAAPVAVGGVEIKAPVAGTLLKQCFANGSKVSKGQTVILIESMKMELEVKATADGTINYSVAAGSQITNGQVLASIGGTVAAAPVASPAPVAAPAAPAPSAPAAASGTGKPVNAPVAGVFLRTCVPEGASVNASDNIIIIESMKMELEIKAGTAGKVHFLASAGSQITNGQTVAEIQ</sequence>
<dbReference type="CDD" id="cd06850">
    <property type="entry name" value="biotinyl_domain"/>
    <property type="match status" value="2"/>
</dbReference>
<proteinExistence type="predicted"/>
<keyword evidence="1" id="KW-0092">Biotin</keyword>
<dbReference type="AlphaFoldDB" id="A0A7T3REZ9"/>
<reference evidence="3 4" key="1">
    <citation type="submission" date="2020-11" db="EMBL/GenBank/DDBJ databases">
        <title>Treponema Peruensis nv. sp., first commensal Treponema isolated from human feces.</title>
        <authorList>
            <person name="Belkhou C."/>
            <person name="Raes J."/>
        </authorList>
    </citation>
    <scope>NUCLEOTIDE SEQUENCE [LARGE SCALE GENOMIC DNA]</scope>
    <source>
        <strain evidence="3 4">RCC2812</strain>
    </source>
</reference>
<dbReference type="GO" id="GO:0004736">
    <property type="term" value="F:pyruvate carboxylase activity"/>
    <property type="evidence" value="ECO:0007669"/>
    <property type="project" value="TreeGrafter"/>
</dbReference>
<evidence type="ECO:0000259" key="2">
    <source>
        <dbReference type="PROSITE" id="PS50991"/>
    </source>
</evidence>
<dbReference type="CDD" id="cd07937">
    <property type="entry name" value="DRE_TIM_PC_TC_5S"/>
    <property type="match status" value="1"/>
</dbReference>
<keyword evidence="4" id="KW-1185">Reference proteome</keyword>
<dbReference type="GO" id="GO:0006814">
    <property type="term" value="P:sodium ion transport"/>
    <property type="evidence" value="ECO:0007669"/>
    <property type="project" value="InterPro"/>
</dbReference>
<name>A0A7T3REZ9_9SPIR</name>
<dbReference type="Gene3D" id="3.20.20.70">
    <property type="entry name" value="Aldolase class I"/>
    <property type="match status" value="1"/>
</dbReference>
<gene>
    <name evidence="3" type="primary">oadA</name>
    <name evidence="3" type="ORF">IWA51_04845</name>
</gene>